<comment type="caution">
    <text evidence="1">The sequence shown here is derived from an EMBL/GenBank/DDBJ whole genome shotgun (WGS) entry which is preliminary data.</text>
</comment>
<reference evidence="1 2" key="1">
    <citation type="submission" date="2016-08" db="EMBL/GenBank/DDBJ databases">
        <title>New Insights into Marine Group III Euryarchaeota, from dark to light.</title>
        <authorList>
            <person name="Haro-Moreno J.M."/>
            <person name="Rodriguez-Valera F."/>
            <person name="Lopez-Garcia P."/>
            <person name="Moreira D."/>
            <person name="Martin-Cuadrado A.B."/>
        </authorList>
    </citation>
    <scope>NUCLEOTIDE SEQUENCE [LARGE SCALE GENOMIC DNA]</scope>
    <source>
        <strain evidence="1">CG-Bathy1</strain>
    </source>
</reference>
<gene>
    <name evidence="1" type="ORF">BEU04_01370</name>
</gene>
<dbReference type="InterPro" id="IPR018716">
    <property type="entry name" value="DUF2240"/>
</dbReference>
<evidence type="ECO:0000313" key="1">
    <source>
        <dbReference type="EMBL" id="OIR16614.1"/>
    </source>
</evidence>
<dbReference type="Pfam" id="PF09999">
    <property type="entry name" value="DUF2240"/>
    <property type="match status" value="1"/>
</dbReference>
<proteinExistence type="predicted"/>
<evidence type="ECO:0000313" key="2">
    <source>
        <dbReference type="Proteomes" id="UP000183815"/>
    </source>
</evidence>
<dbReference type="EMBL" id="MIYU01000012">
    <property type="protein sequence ID" value="OIR16614.1"/>
    <property type="molecule type" value="Genomic_DNA"/>
</dbReference>
<dbReference type="AlphaFoldDB" id="A0A1J5TX64"/>
<accession>A0A1J5TX64</accession>
<protein>
    <submittedName>
        <fullName evidence="1">Uncharacterized protein</fullName>
    </submittedName>
</protein>
<organism evidence="1 2">
    <name type="scientific">Marine Group III euryarchaeote CG-Bathy1</name>
    <dbReference type="NCBI Taxonomy" id="1889001"/>
    <lineage>
        <taxon>Archaea</taxon>
        <taxon>Methanobacteriati</taxon>
        <taxon>Thermoplasmatota</taxon>
        <taxon>Thermoplasmata</taxon>
        <taxon>Candidatus Thermoprofundales</taxon>
    </lineage>
</organism>
<sequence>MSDTVFNQILSSIIDNSDMDKKKIIRIINKNQSKHRGILPEVEALIIARDLDVDITNFLVDVENRIIEKASRGKN</sequence>
<name>A0A1J5TX64_9ARCH</name>
<dbReference type="Proteomes" id="UP000183815">
    <property type="component" value="Unassembled WGS sequence"/>
</dbReference>